<dbReference type="PANTHER" id="PTHR15606:SF4">
    <property type="entry name" value="DNAJ HOMOLOG SUBFAMILY C MEMBER 8"/>
    <property type="match status" value="1"/>
</dbReference>
<dbReference type="SMART" id="SM00028">
    <property type="entry name" value="TPR"/>
    <property type="match status" value="3"/>
</dbReference>
<feature type="region of interest" description="Disordered" evidence="2">
    <location>
        <begin position="145"/>
        <end position="208"/>
    </location>
</feature>
<dbReference type="SUPFAM" id="SSF48452">
    <property type="entry name" value="TPR-like"/>
    <property type="match status" value="1"/>
</dbReference>
<evidence type="ECO:0000259" key="3">
    <source>
        <dbReference type="PROSITE" id="PS50076"/>
    </source>
</evidence>
<feature type="compositionally biased region" description="Basic and acidic residues" evidence="2">
    <location>
        <begin position="223"/>
        <end position="232"/>
    </location>
</feature>
<feature type="compositionally biased region" description="Basic and acidic residues" evidence="2">
    <location>
        <begin position="348"/>
        <end position="365"/>
    </location>
</feature>
<name>A0ABD3PTL0_9STRA</name>
<sequence length="458" mass="52677">MTDDTNTTDTTTTTTPQPPTDPAEEWEIQRDQLKSQADAHFRSHSYAQAIADYSSALQLDPTNHILLSNQSAAHLAHGEKSKALQTARKCVECAPSGWVKGYTRLAAAMASLGRYAEAAEVYSRVLGEMDGENVVARRGLEECRARERGVSERRREEAEMVQRELDRQRAEREEGLRDGGSGKDGREKKEEEEEEGKKKQTNDGASCEEDDLLDDFFSEVENVTEKPKHQDVESTTSDNNPDEESKNNRIKIHLNDLGTSASQINRLLQTNYEWKNLNPYYVLDIPHTIDDDESIISARYRALSLLVHPDKNPDDADRAKAAFEQVRKAMNQMNDDVKRKHIRALIEQGHKQGKRDWEETKRKDASSSTTMDPEKDRQGLLAAQSKATMKIFAEIEAKRRDVERRKRKFEQRERAQEDEEKTKEKNEREHDMRWREMGRVEKRVGNWRDFQMGGSKKK</sequence>
<evidence type="ECO:0000313" key="5">
    <source>
        <dbReference type="Proteomes" id="UP001516023"/>
    </source>
</evidence>
<evidence type="ECO:0000313" key="4">
    <source>
        <dbReference type="EMBL" id="KAL3790949.1"/>
    </source>
</evidence>
<dbReference type="Gene3D" id="1.25.40.10">
    <property type="entry name" value="Tetratricopeptide repeat domain"/>
    <property type="match status" value="1"/>
</dbReference>
<keyword evidence="1" id="KW-0802">TPR repeat</keyword>
<dbReference type="InterPro" id="IPR001623">
    <property type="entry name" value="DnaJ_domain"/>
</dbReference>
<dbReference type="Gene3D" id="1.10.287.110">
    <property type="entry name" value="DnaJ domain"/>
    <property type="match status" value="1"/>
</dbReference>
<dbReference type="EMBL" id="JABMIG020000120">
    <property type="protein sequence ID" value="KAL3790949.1"/>
    <property type="molecule type" value="Genomic_DNA"/>
</dbReference>
<dbReference type="PANTHER" id="PTHR15606">
    <property type="entry name" value="DNAJ HOMOLOG SUBFAMILY C MEMBER 8/LIPOPOLYSACCHARIDE SPECIFIC RESPONSE-7-RELATED"/>
    <property type="match status" value="1"/>
</dbReference>
<keyword evidence="5" id="KW-1185">Reference proteome</keyword>
<protein>
    <recommendedName>
        <fullName evidence="3">J domain-containing protein</fullName>
    </recommendedName>
</protein>
<accession>A0ABD3PTL0</accession>
<dbReference type="PROSITE" id="PS50005">
    <property type="entry name" value="TPR"/>
    <property type="match status" value="1"/>
</dbReference>
<dbReference type="SMART" id="SM00271">
    <property type="entry name" value="DnaJ"/>
    <property type="match status" value="1"/>
</dbReference>
<evidence type="ECO:0000256" key="1">
    <source>
        <dbReference type="PROSITE-ProRule" id="PRU00339"/>
    </source>
</evidence>
<organism evidence="4 5">
    <name type="scientific">Cyclotella cryptica</name>
    <dbReference type="NCBI Taxonomy" id="29204"/>
    <lineage>
        <taxon>Eukaryota</taxon>
        <taxon>Sar</taxon>
        <taxon>Stramenopiles</taxon>
        <taxon>Ochrophyta</taxon>
        <taxon>Bacillariophyta</taxon>
        <taxon>Coscinodiscophyceae</taxon>
        <taxon>Thalassiosirophycidae</taxon>
        <taxon>Stephanodiscales</taxon>
        <taxon>Stephanodiscaceae</taxon>
        <taxon>Cyclotella</taxon>
    </lineage>
</organism>
<dbReference type="InterPro" id="IPR036869">
    <property type="entry name" value="J_dom_sf"/>
</dbReference>
<evidence type="ECO:0000256" key="2">
    <source>
        <dbReference type="SAM" id="MobiDB-lite"/>
    </source>
</evidence>
<proteinExistence type="predicted"/>
<feature type="region of interest" description="Disordered" evidence="2">
    <location>
        <begin position="1"/>
        <end position="26"/>
    </location>
</feature>
<dbReference type="Pfam" id="PF00226">
    <property type="entry name" value="DnaJ"/>
    <property type="match status" value="1"/>
</dbReference>
<feature type="domain" description="J" evidence="3">
    <location>
        <begin position="278"/>
        <end position="350"/>
    </location>
</feature>
<dbReference type="SUPFAM" id="SSF46565">
    <property type="entry name" value="Chaperone J-domain"/>
    <property type="match status" value="1"/>
</dbReference>
<feature type="compositionally biased region" description="Basic and acidic residues" evidence="2">
    <location>
        <begin position="145"/>
        <end position="201"/>
    </location>
</feature>
<dbReference type="InterPro" id="IPR019734">
    <property type="entry name" value="TPR_rpt"/>
</dbReference>
<feature type="region of interest" description="Disordered" evidence="2">
    <location>
        <begin position="347"/>
        <end position="377"/>
    </location>
</feature>
<dbReference type="PROSITE" id="PS50076">
    <property type="entry name" value="DNAJ_2"/>
    <property type="match status" value="1"/>
</dbReference>
<comment type="caution">
    <text evidence="4">The sequence shown here is derived from an EMBL/GenBank/DDBJ whole genome shotgun (WGS) entry which is preliminary data.</text>
</comment>
<feature type="region of interest" description="Disordered" evidence="2">
    <location>
        <begin position="222"/>
        <end position="249"/>
    </location>
</feature>
<reference evidence="4 5" key="1">
    <citation type="journal article" date="2020" name="G3 (Bethesda)">
        <title>Improved Reference Genome for Cyclotella cryptica CCMP332, a Model for Cell Wall Morphogenesis, Salinity Adaptation, and Lipid Production in Diatoms (Bacillariophyta).</title>
        <authorList>
            <person name="Roberts W.R."/>
            <person name="Downey K.M."/>
            <person name="Ruck E.C."/>
            <person name="Traller J.C."/>
            <person name="Alverson A.J."/>
        </authorList>
    </citation>
    <scope>NUCLEOTIDE SEQUENCE [LARGE SCALE GENOMIC DNA]</scope>
    <source>
        <strain evidence="4 5">CCMP332</strain>
    </source>
</reference>
<feature type="repeat" description="TPR" evidence="1">
    <location>
        <begin position="30"/>
        <end position="63"/>
    </location>
</feature>
<dbReference type="AlphaFoldDB" id="A0ABD3PTL0"/>
<dbReference type="Proteomes" id="UP001516023">
    <property type="component" value="Unassembled WGS sequence"/>
</dbReference>
<gene>
    <name evidence="4" type="ORF">HJC23_004931</name>
</gene>
<feature type="region of interest" description="Disordered" evidence="2">
    <location>
        <begin position="401"/>
        <end position="433"/>
    </location>
</feature>
<dbReference type="CDD" id="cd06257">
    <property type="entry name" value="DnaJ"/>
    <property type="match status" value="1"/>
</dbReference>
<dbReference type="InterPro" id="IPR011990">
    <property type="entry name" value="TPR-like_helical_dom_sf"/>
</dbReference>
<feature type="compositionally biased region" description="Low complexity" evidence="2">
    <location>
        <begin position="1"/>
        <end position="15"/>
    </location>
</feature>
<dbReference type="InterPro" id="IPR042858">
    <property type="entry name" value="DNAJC8"/>
</dbReference>